<evidence type="ECO:0000256" key="5">
    <source>
        <dbReference type="ARBA" id="ARBA00023136"/>
    </source>
</evidence>
<organism evidence="7 8">
    <name type="scientific">Chloropicon roscoffensis</name>
    <dbReference type="NCBI Taxonomy" id="1461544"/>
    <lineage>
        <taxon>Eukaryota</taxon>
        <taxon>Viridiplantae</taxon>
        <taxon>Chlorophyta</taxon>
        <taxon>Chloropicophyceae</taxon>
        <taxon>Chloropicales</taxon>
        <taxon>Chloropicaceae</taxon>
        <taxon>Chloropicon</taxon>
    </lineage>
</organism>
<dbReference type="InterPro" id="IPR038330">
    <property type="entry name" value="TspO/MBR-related_sf"/>
</dbReference>
<dbReference type="GO" id="GO:0016020">
    <property type="term" value="C:membrane"/>
    <property type="evidence" value="ECO:0007669"/>
    <property type="project" value="UniProtKB-SubCell"/>
</dbReference>
<feature type="transmembrane region" description="Helical" evidence="6">
    <location>
        <begin position="133"/>
        <end position="153"/>
    </location>
</feature>
<dbReference type="CDD" id="cd15904">
    <property type="entry name" value="TSPO_MBR"/>
    <property type="match status" value="1"/>
</dbReference>
<evidence type="ECO:0000256" key="3">
    <source>
        <dbReference type="ARBA" id="ARBA00022692"/>
    </source>
</evidence>
<dbReference type="PANTHER" id="PTHR10057:SF0">
    <property type="entry name" value="TRANSLOCATOR PROTEIN"/>
    <property type="match status" value="1"/>
</dbReference>
<feature type="transmembrane region" description="Helical" evidence="6">
    <location>
        <begin position="76"/>
        <end position="97"/>
    </location>
</feature>
<dbReference type="Gene3D" id="1.20.1260.100">
    <property type="entry name" value="TspO/MBR protein"/>
    <property type="match status" value="1"/>
</dbReference>
<dbReference type="FunFam" id="1.20.1260.100:FF:000001">
    <property type="entry name" value="translocator protein 2"/>
    <property type="match status" value="1"/>
</dbReference>
<dbReference type="Pfam" id="PF03073">
    <property type="entry name" value="TspO_MBR"/>
    <property type="match status" value="1"/>
</dbReference>
<dbReference type="Proteomes" id="UP001472866">
    <property type="component" value="Chromosome 12"/>
</dbReference>
<evidence type="ECO:0000256" key="1">
    <source>
        <dbReference type="ARBA" id="ARBA00004141"/>
    </source>
</evidence>
<name>A0AAX4PHI8_9CHLO</name>
<dbReference type="InterPro" id="IPR004307">
    <property type="entry name" value="TspO_MBR"/>
</dbReference>
<evidence type="ECO:0000256" key="6">
    <source>
        <dbReference type="SAM" id="Phobius"/>
    </source>
</evidence>
<evidence type="ECO:0000256" key="2">
    <source>
        <dbReference type="ARBA" id="ARBA00007524"/>
    </source>
</evidence>
<keyword evidence="3 6" id="KW-0812">Transmembrane</keyword>
<evidence type="ECO:0000313" key="8">
    <source>
        <dbReference type="Proteomes" id="UP001472866"/>
    </source>
</evidence>
<reference evidence="7 8" key="1">
    <citation type="submission" date="2024-03" db="EMBL/GenBank/DDBJ databases">
        <title>Complete genome sequence of the green alga Chloropicon roscoffensis RCC1871.</title>
        <authorList>
            <person name="Lemieux C."/>
            <person name="Pombert J.-F."/>
            <person name="Otis C."/>
            <person name="Turmel M."/>
        </authorList>
    </citation>
    <scope>NUCLEOTIDE SEQUENCE [LARGE SCALE GENOMIC DNA]</scope>
    <source>
        <strain evidence="7 8">RCC1871</strain>
    </source>
</reference>
<evidence type="ECO:0000313" key="7">
    <source>
        <dbReference type="EMBL" id="WZN65553.1"/>
    </source>
</evidence>
<keyword evidence="5 6" id="KW-0472">Membrane</keyword>
<feature type="transmembrane region" description="Helical" evidence="6">
    <location>
        <begin position="44"/>
        <end position="64"/>
    </location>
</feature>
<dbReference type="PANTHER" id="PTHR10057">
    <property type="entry name" value="PERIPHERAL-TYPE BENZODIAZEPINE RECEPTOR"/>
    <property type="match status" value="1"/>
</dbReference>
<evidence type="ECO:0000256" key="4">
    <source>
        <dbReference type="ARBA" id="ARBA00022989"/>
    </source>
</evidence>
<gene>
    <name evidence="7" type="ORF">HKI87_12g71130</name>
</gene>
<comment type="subcellular location">
    <subcellularLocation>
        <location evidence="1">Membrane</location>
        <topology evidence="1">Multi-pass membrane protein</topology>
    </subcellularLocation>
</comment>
<dbReference type="PIRSF" id="PIRSF005859">
    <property type="entry name" value="PBR"/>
    <property type="match status" value="1"/>
</dbReference>
<proteinExistence type="inferred from homology"/>
<comment type="similarity">
    <text evidence="2">Belongs to the TspO/BZRP family.</text>
</comment>
<dbReference type="GO" id="GO:0033013">
    <property type="term" value="P:tetrapyrrole metabolic process"/>
    <property type="evidence" value="ECO:0007669"/>
    <property type="project" value="UniProtKB-ARBA"/>
</dbReference>
<accession>A0AAX4PHI8</accession>
<protein>
    <submittedName>
        <fullName evidence="7">TspO/MBR-like translocator protein</fullName>
    </submittedName>
</protein>
<feature type="transmembrane region" description="Helical" evidence="6">
    <location>
        <begin position="103"/>
        <end position="126"/>
    </location>
</feature>
<keyword evidence="8" id="KW-1185">Reference proteome</keyword>
<dbReference type="AlphaFoldDB" id="A0AAX4PHI8"/>
<dbReference type="EMBL" id="CP151512">
    <property type="protein sequence ID" value="WZN65553.1"/>
    <property type="molecule type" value="Genomic_DNA"/>
</dbReference>
<keyword evidence="4 6" id="KW-1133">Transmembrane helix</keyword>
<sequence length="168" mass="18328">MGQALSLGVAIAIPLAGGIAGSVVTRKAVKEWYPKLKKPSWTPPNWLFGPVWTYLYATMGYASHRIFQRGGWQGNALPLSLYAAQLALNFTWSPLFFGAKKLGLALVNISAMGVAVAATAASFWPVDPFASKLLFPYLFWVSYATALNAYIFVHNPKQEGGEGEKKEE</sequence>